<keyword evidence="2" id="KW-0808">Transferase</keyword>
<keyword evidence="2" id="KW-0489">Methyltransferase</keyword>
<evidence type="ECO:0000313" key="2">
    <source>
        <dbReference type="EMBL" id="RDV14652.1"/>
    </source>
</evidence>
<dbReference type="SUPFAM" id="SSF53335">
    <property type="entry name" value="S-adenosyl-L-methionine-dependent methyltransferases"/>
    <property type="match status" value="1"/>
</dbReference>
<dbReference type="AlphaFoldDB" id="A0A3D8LCH2"/>
<comment type="caution">
    <text evidence="2">The sequence shown here is derived from an EMBL/GenBank/DDBJ whole genome shotgun (WGS) entry which is preliminary data.</text>
</comment>
<reference evidence="3" key="1">
    <citation type="submission" date="2018-08" db="EMBL/GenBank/DDBJ databases">
        <authorList>
            <person name="Liu Z.-W."/>
            <person name="Du Z.-J."/>
        </authorList>
    </citation>
    <scope>NUCLEOTIDE SEQUENCE [LARGE SCALE GENOMIC DNA]</scope>
    <source>
        <strain evidence="3">H4X</strain>
    </source>
</reference>
<feature type="domain" description="Methyltransferase" evidence="1">
    <location>
        <begin position="45"/>
        <end position="144"/>
    </location>
</feature>
<dbReference type="InterPro" id="IPR041698">
    <property type="entry name" value="Methyltransf_25"/>
</dbReference>
<gene>
    <name evidence="2" type="ORF">DXT99_13370</name>
</gene>
<accession>A0A3D8LCH2</accession>
<dbReference type="GO" id="GO:0008168">
    <property type="term" value="F:methyltransferase activity"/>
    <property type="evidence" value="ECO:0007669"/>
    <property type="project" value="UniProtKB-KW"/>
</dbReference>
<name>A0A3D8LCH2_9BACT</name>
<dbReference type="EMBL" id="QRGR01000013">
    <property type="protein sequence ID" value="RDV14652.1"/>
    <property type="molecule type" value="Genomic_DNA"/>
</dbReference>
<sequence>MPNLPDSGFHRIASFYDRLARLVYSDALEQAQLSLLPHLPQKGRVLVIGGGSGWILDQLLLTGKQLDILYLDAAPAMLQRAQYRFERFQLPHQCMVSFRLGNEQALQPHEQFGVVITPFLLDLFPPSRLTQLMQTLSAALTPTGRWLFADFWPMQQPPPLRQQLLVWGMYTFFGLVSGVKAKQLPDYATHFSSLGFEEKYSSNFYGGMVQAKVFYLSPAQPLYLYLEKYFLNQYK</sequence>
<dbReference type="Gene3D" id="3.40.50.150">
    <property type="entry name" value="Vaccinia Virus protein VP39"/>
    <property type="match status" value="1"/>
</dbReference>
<dbReference type="RefSeq" id="WP_115566063.1">
    <property type="nucleotide sequence ID" value="NZ_QRGR01000013.1"/>
</dbReference>
<dbReference type="Pfam" id="PF13649">
    <property type="entry name" value="Methyltransf_25"/>
    <property type="match status" value="1"/>
</dbReference>
<dbReference type="OrthoDB" id="836632at2"/>
<proteinExistence type="predicted"/>
<dbReference type="InterPro" id="IPR029063">
    <property type="entry name" value="SAM-dependent_MTases_sf"/>
</dbReference>
<protein>
    <submittedName>
        <fullName evidence="2">Class I SAM-dependent methyltransferase</fullName>
    </submittedName>
</protein>
<dbReference type="CDD" id="cd02440">
    <property type="entry name" value="AdoMet_MTases"/>
    <property type="match status" value="1"/>
</dbReference>
<organism evidence="2 3">
    <name type="scientific">Pontibacter diazotrophicus</name>
    <dbReference type="NCBI Taxonomy" id="1400979"/>
    <lineage>
        <taxon>Bacteria</taxon>
        <taxon>Pseudomonadati</taxon>
        <taxon>Bacteroidota</taxon>
        <taxon>Cytophagia</taxon>
        <taxon>Cytophagales</taxon>
        <taxon>Hymenobacteraceae</taxon>
        <taxon>Pontibacter</taxon>
    </lineage>
</organism>
<dbReference type="GO" id="GO:0032259">
    <property type="term" value="P:methylation"/>
    <property type="evidence" value="ECO:0007669"/>
    <property type="project" value="UniProtKB-KW"/>
</dbReference>
<keyword evidence="3" id="KW-1185">Reference proteome</keyword>
<evidence type="ECO:0000259" key="1">
    <source>
        <dbReference type="Pfam" id="PF13649"/>
    </source>
</evidence>
<evidence type="ECO:0000313" key="3">
    <source>
        <dbReference type="Proteomes" id="UP000256708"/>
    </source>
</evidence>
<dbReference type="Proteomes" id="UP000256708">
    <property type="component" value="Unassembled WGS sequence"/>
</dbReference>